<comment type="caution">
    <text evidence="1">The sequence shown here is derived from an EMBL/GenBank/DDBJ whole genome shotgun (WGS) entry which is preliminary data.</text>
</comment>
<proteinExistence type="predicted"/>
<dbReference type="InterPro" id="IPR025048">
    <property type="entry name" value="DUF3987"/>
</dbReference>
<evidence type="ECO:0000313" key="2">
    <source>
        <dbReference type="Proteomes" id="UP000602124"/>
    </source>
</evidence>
<reference evidence="1" key="1">
    <citation type="submission" date="2020-12" db="EMBL/GenBank/DDBJ databases">
        <title>Devosia sp. MSA67 isolated from Mo River.</title>
        <authorList>
            <person name="Ma F."/>
            <person name="Zi Z."/>
        </authorList>
    </citation>
    <scope>NUCLEOTIDE SEQUENCE</scope>
    <source>
        <strain evidence="1">MSA67</strain>
    </source>
</reference>
<name>A0A934MJA8_9HYPH</name>
<keyword evidence="2" id="KW-1185">Reference proteome</keyword>
<dbReference type="RefSeq" id="WP_198875070.1">
    <property type="nucleotide sequence ID" value="NZ_JAEKMH010000001.1"/>
</dbReference>
<dbReference type="EMBL" id="JAEKMH010000001">
    <property type="protein sequence ID" value="MBJ3783858.1"/>
    <property type="molecule type" value="Genomic_DNA"/>
</dbReference>
<evidence type="ECO:0000313" key="1">
    <source>
        <dbReference type="EMBL" id="MBJ3783858.1"/>
    </source>
</evidence>
<dbReference type="Proteomes" id="UP000602124">
    <property type="component" value="Unassembled WGS sequence"/>
</dbReference>
<protein>
    <submittedName>
        <fullName evidence="1">DUF3987 domain-containing protein</fullName>
    </submittedName>
</protein>
<accession>A0A934MJA8</accession>
<sequence length="606" mass="66722">MTAELKRHPDESQLRDWGLLTHEQRLAQCPPSTGRPAGTSVGPSDHGEAALAELEAWWRRDRVEANRWLFDDRCMEADEARNHARHILALALETGEDVTAAEDAFYVADQALDLAIVQFYLAHPAEADNANTAPVDIWAERARPTLPANLLPPVIETFARRQGELMGVDPGGLAMAALTVAAAAIPDSVKLQVKRHDPSWTESARLWCALIGSPSTKKSPTISIASAPLRQIDDGLLRSYVDRMVDWERLDKAQKALTPPPRQERTRIEDVTVEAAQQVLADNEQGLLLIRDELSAWFGSMEKYGSSKASASDRGFWLQAFNGGSYAVNRVGRGAALVPNLSVSLLGGIQPEPIRAISKDLADDGLMQRLVPICLGSASVGTDAPAGSEVGDYRDAISRMRRLRSRGDALRFSPSAHSIRAEREKRHHELAMAWETVNRKIGAHLGKYDALFARLCIVFHCLDEMHGDVPVDEIGEDVAERVAAFMDDYIYRHLLAFYTNVLGAADDQDEVTAVAGYILAHRLESISVSEARRGDRKMRQMTEDKAKEVLGKLDAFGWLTLAAPSARNATSTRYKVTAAVHTIFAERAAAEARRREHVRAIIADGK</sequence>
<dbReference type="Pfam" id="PF13148">
    <property type="entry name" value="DUF3987"/>
    <property type="match status" value="1"/>
</dbReference>
<gene>
    <name evidence="1" type="ORF">JEQ47_03915</name>
</gene>
<organism evidence="1 2">
    <name type="scientific">Devosia sediminis</name>
    <dbReference type="NCBI Taxonomy" id="2798801"/>
    <lineage>
        <taxon>Bacteria</taxon>
        <taxon>Pseudomonadati</taxon>
        <taxon>Pseudomonadota</taxon>
        <taxon>Alphaproteobacteria</taxon>
        <taxon>Hyphomicrobiales</taxon>
        <taxon>Devosiaceae</taxon>
        <taxon>Devosia</taxon>
    </lineage>
</organism>
<dbReference type="AlphaFoldDB" id="A0A934MJA8"/>